<evidence type="ECO:0000313" key="2">
    <source>
        <dbReference type="EMBL" id="MBW0555467.1"/>
    </source>
</evidence>
<feature type="compositionally biased region" description="Basic and acidic residues" evidence="1">
    <location>
        <begin position="21"/>
        <end position="38"/>
    </location>
</feature>
<sequence length="95" mass="10590">MPIISESELELSMSSSNKYKTHSEVSDRHINEPVKEVLHSVQRQQSGKVATNPPSSDELLENSQNVPQTGVNSEILQWMDSTIIQNSNQKAKGLE</sequence>
<proteinExistence type="predicted"/>
<organism evidence="2 3">
    <name type="scientific">Austropuccinia psidii MF-1</name>
    <dbReference type="NCBI Taxonomy" id="1389203"/>
    <lineage>
        <taxon>Eukaryota</taxon>
        <taxon>Fungi</taxon>
        <taxon>Dikarya</taxon>
        <taxon>Basidiomycota</taxon>
        <taxon>Pucciniomycotina</taxon>
        <taxon>Pucciniomycetes</taxon>
        <taxon>Pucciniales</taxon>
        <taxon>Sphaerophragmiaceae</taxon>
        <taxon>Austropuccinia</taxon>
    </lineage>
</organism>
<dbReference type="EMBL" id="AVOT02062450">
    <property type="protein sequence ID" value="MBW0555467.1"/>
    <property type="molecule type" value="Genomic_DNA"/>
</dbReference>
<dbReference type="AlphaFoldDB" id="A0A9Q3J4V2"/>
<name>A0A9Q3J4V2_9BASI</name>
<dbReference type="Proteomes" id="UP000765509">
    <property type="component" value="Unassembled WGS sequence"/>
</dbReference>
<feature type="compositionally biased region" description="Polar residues" evidence="1">
    <location>
        <begin position="41"/>
        <end position="66"/>
    </location>
</feature>
<gene>
    <name evidence="2" type="ORF">O181_095182</name>
</gene>
<keyword evidence="3" id="KW-1185">Reference proteome</keyword>
<accession>A0A9Q3J4V2</accession>
<protein>
    <submittedName>
        <fullName evidence="2">Uncharacterized protein</fullName>
    </submittedName>
</protein>
<comment type="caution">
    <text evidence="2">The sequence shown here is derived from an EMBL/GenBank/DDBJ whole genome shotgun (WGS) entry which is preliminary data.</text>
</comment>
<evidence type="ECO:0000313" key="3">
    <source>
        <dbReference type="Proteomes" id="UP000765509"/>
    </source>
</evidence>
<evidence type="ECO:0000256" key="1">
    <source>
        <dbReference type="SAM" id="MobiDB-lite"/>
    </source>
</evidence>
<reference evidence="2" key="1">
    <citation type="submission" date="2021-03" db="EMBL/GenBank/DDBJ databases">
        <title>Draft genome sequence of rust myrtle Austropuccinia psidii MF-1, a brazilian biotype.</title>
        <authorList>
            <person name="Quecine M.C."/>
            <person name="Pachon D.M.R."/>
            <person name="Bonatelli M.L."/>
            <person name="Correr F.H."/>
            <person name="Franceschini L.M."/>
            <person name="Leite T.F."/>
            <person name="Margarido G.R.A."/>
            <person name="Almeida C.A."/>
            <person name="Ferrarezi J.A."/>
            <person name="Labate C.A."/>
        </authorList>
    </citation>
    <scope>NUCLEOTIDE SEQUENCE</scope>
    <source>
        <strain evidence="2">MF-1</strain>
    </source>
</reference>
<feature type="region of interest" description="Disordered" evidence="1">
    <location>
        <begin position="1"/>
        <end position="66"/>
    </location>
</feature>